<dbReference type="AlphaFoldDB" id="A0A5J4TYD7"/>
<name>A0A5J4TYD7_9EUKA</name>
<sequence length="246" mass="28887">RDGVWKVGSTSSQFRIQKQQDKNFQIDSEDIEIDPYHRATRDQSTIPLIEEVIRENDQDQEVIRDREIIMVQEKLKWTSIEIRMNTKPDLNREIGDEEPSEEGIRIIKKEDKATRIQIILIMKDIERRKKEGWGDDPNDEWTKRAQIQKDSIENHNDKDSTRVEDEATQHQVATPQPKQPVQHIQRIQEVQIQPKQQTPVQIPRQRGRKDAVPNQNNIGEQEMLQEKLAALQKGKEQYGISDSEND</sequence>
<evidence type="ECO:0000313" key="2">
    <source>
        <dbReference type="EMBL" id="KAA6362943.1"/>
    </source>
</evidence>
<protein>
    <submittedName>
        <fullName evidence="2">Uncharacterized protein</fullName>
    </submittedName>
</protein>
<feature type="region of interest" description="Disordered" evidence="1">
    <location>
        <begin position="147"/>
        <end position="220"/>
    </location>
</feature>
<feature type="compositionally biased region" description="Polar residues" evidence="1">
    <location>
        <begin position="188"/>
        <end position="200"/>
    </location>
</feature>
<organism evidence="2 3">
    <name type="scientific">Streblomastix strix</name>
    <dbReference type="NCBI Taxonomy" id="222440"/>
    <lineage>
        <taxon>Eukaryota</taxon>
        <taxon>Metamonada</taxon>
        <taxon>Preaxostyla</taxon>
        <taxon>Oxymonadida</taxon>
        <taxon>Streblomastigidae</taxon>
        <taxon>Streblomastix</taxon>
    </lineage>
</organism>
<dbReference type="EMBL" id="SNRW01023527">
    <property type="protein sequence ID" value="KAA6362943.1"/>
    <property type="molecule type" value="Genomic_DNA"/>
</dbReference>
<gene>
    <name evidence="2" type="ORF">EZS28_041530</name>
</gene>
<reference evidence="2 3" key="1">
    <citation type="submission" date="2019-03" db="EMBL/GenBank/DDBJ databases">
        <title>Single cell metagenomics reveals metabolic interactions within the superorganism composed of flagellate Streblomastix strix and complex community of Bacteroidetes bacteria on its surface.</title>
        <authorList>
            <person name="Treitli S.C."/>
            <person name="Kolisko M."/>
            <person name="Husnik F."/>
            <person name="Keeling P."/>
            <person name="Hampl V."/>
        </authorList>
    </citation>
    <scope>NUCLEOTIDE SEQUENCE [LARGE SCALE GENOMIC DNA]</scope>
    <source>
        <strain evidence="2">ST1C</strain>
    </source>
</reference>
<proteinExistence type="predicted"/>
<evidence type="ECO:0000313" key="3">
    <source>
        <dbReference type="Proteomes" id="UP000324800"/>
    </source>
</evidence>
<feature type="non-terminal residue" evidence="2">
    <location>
        <position position="1"/>
    </location>
</feature>
<evidence type="ECO:0000256" key="1">
    <source>
        <dbReference type="SAM" id="MobiDB-lite"/>
    </source>
</evidence>
<comment type="caution">
    <text evidence="2">The sequence shown here is derived from an EMBL/GenBank/DDBJ whole genome shotgun (WGS) entry which is preliminary data.</text>
</comment>
<dbReference type="Proteomes" id="UP000324800">
    <property type="component" value="Unassembled WGS sequence"/>
</dbReference>
<feature type="compositionally biased region" description="Basic and acidic residues" evidence="1">
    <location>
        <begin position="150"/>
        <end position="168"/>
    </location>
</feature>
<accession>A0A5J4TYD7</accession>